<dbReference type="AlphaFoldDB" id="A0A072V8L8"/>
<feature type="signal peptide" evidence="1">
    <location>
        <begin position="1"/>
        <end position="30"/>
    </location>
</feature>
<proteinExistence type="predicted"/>
<evidence type="ECO:0000259" key="2">
    <source>
        <dbReference type="Pfam" id="PF07127"/>
    </source>
</evidence>
<dbReference type="HOGENOM" id="CLU_181053_4_0_1"/>
<reference evidence="3 5" key="1">
    <citation type="journal article" date="2011" name="Nature">
        <title>The Medicago genome provides insight into the evolution of rhizobial symbioses.</title>
        <authorList>
            <person name="Young N.D."/>
            <person name="Debelle F."/>
            <person name="Oldroyd G.E."/>
            <person name="Geurts R."/>
            <person name="Cannon S.B."/>
            <person name="Udvardi M.K."/>
            <person name="Benedito V.A."/>
            <person name="Mayer K.F."/>
            <person name="Gouzy J."/>
            <person name="Schoof H."/>
            <person name="Van de Peer Y."/>
            <person name="Proost S."/>
            <person name="Cook D.R."/>
            <person name="Meyers B.C."/>
            <person name="Spannagl M."/>
            <person name="Cheung F."/>
            <person name="De Mita S."/>
            <person name="Krishnakumar V."/>
            <person name="Gundlach H."/>
            <person name="Zhou S."/>
            <person name="Mudge J."/>
            <person name="Bharti A.K."/>
            <person name="Murray J.D."/>
            <person name="Naoumkina M.A."/>
            <person name="Rosen B."/>
            <person name="Silverstein K.A."/>
            <person name="Tang H."/>
            <person name="Rombauts S."/>
            <person name="Zhao P.X."/>
            <person name="Zhou P."/>
            <person name="Barbe V."/>
            <person name="Bardou P."/>
            <person name="Bechner M."/>
            <person name="Bellec A."/>
            <person name="Berger A."/>
            <person name="Berges H."/>
            <person name="Bidwell S."/>
            <person name="Bisseling T."/>
            <person name="Choisne N."/>
            <person name="Couloux A."/>
            <person name="Denny R."/>
            <person name="Deshpande S."/>
            <person name="Dai X."/>
            <person name="Doyle J.J."/>
            <person name="Dudez A.M."/>
            <person name="Farmer A.D."/>
            <person name="Fouteau S."/>
            <person name="Franken C."/>
            <person name="Gibelin C."/>
            <person name="Gish J."/>
            <person name="Goldstein S."/>
            <person name="Gonzalez A.J."/>
            <person name="Green P.J."/>
            <person name="Hallab A."/>
            <person name="Hartog M."/>
            <person name="Hua A."/>
            <person name="Humphray S.J."/>
            <person name="Jeong D.H."/>
            <person name="Jing Y."/>
            <person name="Jocker A."/>
            <person name="Kenton S.M."/>
            <person name="Kim D.J."/>
            <person name="Klee K."/>
            <person name="Lai H."/>
            <person name="Lang C."/>
            <person name="Lin S."/>
            <person name="Macmil S.L."/>
            <person name="Magdelenat G."/>
            <person name="Matthews L."/>
            <person name="McCorrison J."/>
            <person name="Monaghan E.L."/>
            <person name="Mun J.H."/>
            <person name="Najar F.Z."/>
            <person name="Nicholson C."/>
            <person name="Noirot C."/>
            <person name="O'Bleness M."/>
            <person name="Paule C.R."/>
            <person name="Poulain J."/>
            <person name="Prion F."/>
            <person name="Qin B."/>
            <person name="Qu C."/>
            <person name="Retzel E.F."/>
            <person name="Riddle C."/>
            <person name="Sallet E."/>
            <person name="Samain S."/>
            <person name="Samson N."/>
            <person name="Sanders I."/>
            <person name="Saurat O."/>
            <person name="Scarpelli C."/>
            <person name="Schiex T."/>
            <person name="Segurens B."/>
            <person name="Severin A.J."/>
            <person name="Sherrier D.J."/>
            <person name="Shi R."/>
            <person name="Sims S."/>
            <person name="Singer S.R."/>
            <person name="Sinharoy S."/>
            <person name="Sterck L."/>
            <person name="Viollet A."/>
            <person name="Wang B.B."/>
            <person name="Wang K."/>
            <person name="Wang M."/>
            <person name="Wang X."/>
            <person name="Warfsmann J."/>
            <person name="Weissenbach J."/>
            <person name="White D.D."/>
            <person name="White J.D."/>
            <person name="Wiley G.B."/>
            <person name="Wincker P."/>
            <person name="Xing Y."/>
            <person name="Yang L."/>
            <person name="Yao Z."/>
            <person name="Ying F."/>
            <person name="Zhai J."/>
            <person name="Zhou L."/>
            <person name="Zuber A."/>
            <person name="Denarie J."/>
            <person name="Dixon R.A."/>
            <person name="May G.D."/>
            <person name="Schwartz D.C."/>
            <person name="Rogers J."/>
            <person name="Quetier F."/>
            <person name="Town C.D."/>
            <person name="Roe B.A."/>
        </authorList>
    </citation>
    <scope>NUCLEOTIDE SEQUENCE [LARGE SCALE GENOMIC DNA]</scope>
    <source>
        <strain evidence="3">A17</strain>
        <strain evidence="4 5">cv. Jemalong A17</strain>
    </source>
</reference>
<dbReference type="GO" id="GO:0046872">
    <property type="term" value="F:metal ion binding"/>
    <property type="evidence" value="ECO:0007669"/>
    <property type="project" value="InterPro"/>
</dbReference>
<dbReference type="EnsemblPlants" id="KEH37961">
    <property type="protein sequence ID" value="KEH37961"/>
    <property type="gene ID" value="MTR_2g054830"/>
</dbReference>
<dbReference type="Pfam" id="PF07127">
    <property type="entry name" value="Nodulin_late"/>
    <property type="match status" value="1"/>
</dbReference>
<feature type="domain" description="Late nodulin" evidence="2">
    <location>
        <begin position="5"/>
        <end position="57"/>
    </location>
</feature>
<keyword evidence="5" id="KW-1185">Reference proteome</keyword>
<gene>
    <name evidence="3" type="ordered locus">MTR_2g054830</name>
</gene>
<dbReference type="Proteomes" id="UP000002051">
    <property type="component" value="Chromosome 2"/>
</dbReference>
<evidence type="ECO:0000313" key="5">
    <source>
        <dbReference type="Proteomes" id="UP000002051"/>
    </source>
</evidence>
<evidence type="ECO:0000313" key="3">
    <source>
        <dbReference type="EMBL" id="KEH37961.1"/>
    </source>
</evidence>
<dbReference type="InterPro" id="IPR009810">
    <property type="entry name" value="Nodulin_late_dom"/>
</dbReference>
<organism evidence="3 5">
    <name type="scientific">Medicago truncatula</name>
    <name type="common">Barrel medic</name>
    <name type="synonym">Medicago tribuloides</name>
    <dbReference type="NCBI Taxonomy" id="3880"/>
    <lineage>
        <taxon>Eukaryota</taxon>
        <taxon>Viridiplantae</taxon>
        <taxon>Streptophyta</taxon>
        <taxon>Embryophyta</taxon>
        <taxon>Tracheophyta</taxon>
        <taxon>Spermatophyta</taxon>
        <taxon>Magnoliopsida</taxon>
        <taxon>eudicotyledons</taxon>
        <taxon>Gunneridae</taxon>
        <taxon>Pentapetalae</taxon>
        <taxon>rosids</taxon>
        <taxon>fabids</taxon>
        <taxon>Fabales</taxon>
        <taxon>Fabaceae</taxon>
        <taxon>Papilionoideae</taxon>
        <taxon>50 kb inversion clade</taxon>
        <taxon>NPAAA clade</taxon>
        <taxon>Hologalegina</taxon>
        <taxon>IRL clade</taxon>
        <taxon>Trifolieae</taxon>
        <taxon>Medicago</taxon>
    </lineage>
</organism>
<feature type="chain" id="PRO_5014500401" evidence="1">
    <location>
        <begin position="31"/>
        <end position="67"/>
    </location>
</feature>
<reference evidence="3 5" key="2">
    <citation type="journal article" date="2014" name="BMC Genomics">
        <title>An improved genome release (version Mt4.0) for the model legume Medicago truncatula.</title>
        <authorList>
            <person name="Tang H."/>
            <person name="Krishnakumar V."/>
            <person name="Bidwell S."/>
            <person name="Rosen B."/>
            <person name="Chan A."/>
            <person name="Zhou S."/>
            <person name="Gentzbittel L."/>
            <person name="Childs K.L."/>
            <person name="Yandell M."/>
            <person name="Gundlach H."/>
            <person name="Mayer K.F."/>
            <person name="Schwartz D.C."/>
            <person name="Town C.D."/>
        </authorList>
    </citation>
    <scope>GENOME REANNOTATION</scope>
    <source>
        <strain evidence="3">A17</strain>
        <strain evidence="4 5">cv. Jemalong A17</strain>
    </source>
</reference>
<dbReference type="EMBL" id="CM001218">
    <property type="protein sequence ID" value="KEH37961.1"/>
    <property type="molecule type" value="Genomic_DNA"/>
</dbReference>
<name>A0A072V8L8_MEDTR</name>
<evidence type="ECO:0000313" key="4">
    <source>
        <dbReference type="EnsemblPlants" id="KEH37961"/>
    </source>
</evidence>
<evidence type="ECO:0000256" key="1">
    <source>
        <dbReference type="SAM" id="SignalP"/>
    </source>
</evidence>
<sequence>MTKNMSRFFKPLYVMIVFISLFFVVRDVKAGLAHFCNEYNPCPEHLCMPDMKVVCTAEELCLCIKLI</sequence>
<keyword evidence="1" id="KW-0732">Signal</keyword>
<accession>A0A072V8L8</accession>
<reference evidence="4" key="3">
    <citation type="submission" date="2015-04" db="UniProtKB">
        <authorList>
            <consortium name="EnsemblPlants"/>
        </authorList>
    </citation>
    <scope>IDENTIFICATION</scope>
    <source>
        <strain evidence="4">cv. Jemalong A17</strain>
    </source>
</reference>
<protein>
    <submittedName>
        <fullName evidence="3">Nodule Cysteine-Rich (NCR) secreted peptide</fullName>
    </submittedName>
</protein>